<dbReference type="SUPFAM" id="SSF57959">
    <property type="entry name" value="Leucine zipper domain"/>
    <property type="match status" value="1"/>
</dbReference>
<reference evidence="7" key="2">
    <citation type="submission" date="2025-09" db="UniProtKB">
        <authorList>
            <consortium name="Ensembl"/>
        </authorList>
    </citation>
    <scope>IDENTIFICATION</scope>
</reference>
<feature type="compositionally biased region" description="Polar residues" evidence="5">
    <location>
        <begin position="435"/>
        <end position="445"/>
    </location>
</feature>
<evidence type="ECO:0000256" key="3">
    <source>
        <dbReference type="ARBA" id="ARBA00029563"/>
    </source>
</evidence>
<comment type="similarity">
    <text evidence="1">Belongs to the bZIP family. Fos subfamily.</text>
</comment>
<dbReference type="PRINTS" id="PR00042">
    <property type="entry name" value="LEUZIPPRFOS"/>
</dbReference>
<feature type="compositionally biased region" description="Basic and acidic residues" evidence="5">
    <location>
        <begin position="89"/>
        <end position="112"/>
    </location>
</feature>
<dbReference type="OMA" id="CAPVMSS"/>
<feature type="region of interest" description="Disordered" evidence="5">
    <location>
        <begin position="171"/>
        <end position="321"/>
    </location>
</feature>
<evidence type="ECO:0000256" key="2">
    <source>
        <dbReference type="ARBA" id="ARBA00023125"/>
    </source>
</evidence>
<organism evidence="7 8">
    <name type="scientific">Gadus morhua</name>
    <name type="common">Atlantic cod</name>
    <dbReference type="NCBI Taxonomy" id="8049"/>
    <lineage>
        <taxon>Eukaryota</taxon>
        <taxon>Metazoa</taxon>
        <taxon>Chordata</taxon>
        <taxon>Craniata</taxon>
        <taxon>Vertebrata</taxon>
        <taxon>Euteleostomi</taxon>
        <taxon>Actinopterygii</taxon>
        <taxon>Neopterygii</taxon>
        <taxon>Teleostei</taxon>
        <taxon>Neoteleostei</taxon>
        <taxon>Acanthomorphata</taxon>
        <taxon>Zeiogadaria</taxon>
        <taxon>Gadariae</taxon>
        <taxon>Gadiformes</taxon>
        <taxon>Gadoidei</taxon>
        <taxon>Gadidae</taxon>
        <taxon>Gadus</taxon>
    </lineage>
</organism>
<dbReference type="Ensembl" id="ENSGMOT00000012142.2">
    <property type="protein sequence ID" value="ENSGMOP00000011824.2"/>
    <property type="gene ID" value="ENSGMOG00000011052.2"/>
</dbReference>
<dbReference type="PROSITE" id="PS00036">
    <property type="entry name" value="BZIP_BASIC"/>
    <property type="match status" value="1"/>
</dbReference>
<feature type="compositionally biased region" description="Low complexity" evidence="5">
    <location>
        <begin position="70"/>
        <end position="80"/>
    </location>
</feature>
<dbReference type="Proteomes" id="UP000694546">
    <property type="component" value="Chromosome 21"/>
</dbReference>
<feature type="compositionally biased region" description="Basic and acidic residues" evidence="5">
    <location>
        <begin position="175"/>
        <end position="192"/>
    </location>
</feature>
<feature type="compositionally biased region" description="Gly residues" evidence="5">
    <location>
        <begin position="420"/>
        <end position="429"/>
    </location>
</feature>
<dbReference type="Gene3D" id="1.20.5.170">
    <property type="match status" value="1"/>
</dbReference>
<feature type="domain" description="BZIP" evidence="6">
    <location>
        <begin position="109"/>
        <end position="172"/>
    </location>
</feature>
<dbReference type="OrthoDB" id="5866312at2759"/>
<dbReference type="InterPro" id="IPR004827">
    <property type="entry name" value="bZIP"/>
</dbReference>
<keyword evidence="8" id="KW-1185">Reference proteome</keyword>
<feature type="region of interest" description="Disordered" evidence="5">
    <location>
        <begin position="419"/>
        <end position="445"/>
    </location>
</feature>
<sequence>MYQGSSPDHDASSSCSGDSPARGGQPPPPCSLSSASSMDSLNQDPDSSDSFVPTVTAISTSPDLRWMVQTTTTSSTHSPSRGGARAKARSKEHTGGKKGKKDQPSKEEDERRKIRRERNKIAAAKCRNRRRELTDTLQAETDVLEEEKAALQTEIADLIKEKARLEQVLASHEPGCARHPNEEERRVDDAVHDATSGMDGELGEDKEEEGEDEDDDGGDEDDVSPMQQEPPASPPPTPLLSLWPEGESLSEGPGEGEGGPPLGPPQDLDPPPPPCAAAAILGNSDILLCSSAEEEEEEPQEEEGEGEEPEPLEDLKVDDLDDLVPSLEMSAPEEEEGVGGGGGVSLGSVGASVPDIDLGGAFGLPDWETLYRSVAQDLEALGTPLVSSSPTCGYRSVFSFSGAEIDSLQAEDDSLALRGPAGGGLGAGGPEFTKDSLNSPTLLAL</sequence>
<feature type="compositionally biased region" description="Low complexity" evidence="5">
    <location>
        <begin position="31"/>
        <end position="40"/>
    </location>
</feature>
<dbReference type="InterPro" id="IPR046347">
    <property type="entry name" value="bZIP_sf"/>
</dbReference>
<dbReference type="SMART" id="SM00338">
    <property type="entry name" value="BRLZ"/>
    <property type="match status" value="1"/>
</dbReference>
<dbReference type="GO" id="GO:0000978">
    <property type="term" value="F:RNA polymerase II cis-regulatory region sequence-specific DNA binding"/>
    <property type="evidence" value="ECO:0007669"/>
    <property type="project" value="TreeGrafter"/>
</dbReference>
<gene>
    <name evidence="7" type="primary">si:ch211-153j24.3</name>
</gene>
<accession>A0A8C4ZDU7</accession>
<feature type="region of interest" description="Disordered" evidence="5">
    <location>
        <begin position="327"/>
        <end position="346"/>
    </location>
</feature>
<evidence type="ECO:0000313" key="8">
    <source>
        <dbReference type="Proteomes" id="UP000694546"/>
    </source>
</evidence>
<dbReference type="InterPro" id="IPR000837">
    <property type="entry name" value="AP-1"/>
</dbReference>
<reference evidence="7" key="1">
    <citation type="submission" date="2025-08" db="UniProtKB">
        <authorList>
            <consortium name="Ensembl"/>
        </authorList>
    </citation>
    <scope>IDENTIFICATION</scope>
</reference>
<dbReference type="CDD" id="cd14721">
    <property type="entry name" value="bZIP_Fos"/>
    <property type="match status" value="1"/>
</dbReference>
<evidence type="ECO:0000256" key="4">
    <source>
        <dbReference type="ARBA" id="ARBA00031103"/>
    </source>
</evidence>
<dbReference type="Pfam" id="PF00170">
    <property type="entry name" value="bZIP_1"/>
    <property type="match status" value="1"/>
</dbReference>
<evidence type="ECO:0000256" key="5">
    <source>
        <dbReference type="SAM" id="MobiDB-lite"/>
    </source>
</evidence>
<name>A0A8C4ZDU7_GADMO</name>
<feature type="compositionally biased region" description="Acidic residues" evidence="5">
    <location>
        <begin position="201"/>
        <end position="223"/>
    </location>
</feature>
<dbReference type="PANTHER" id="PTHR23351">
    <property type="entry name" value="FOS TRANSCRIPTION FACTOR-RELATED"/>
    <property type="match status" value="1"/>
</dbReference>
<dbReference type="GO" id="GO:0005634">
    <property type="term" value="C:nucleus"/>
    <property type="evidence" value="ECO:0007669"/>
    <property type="project" value="TreeGrafter"/>
</dbReference>
<dbReference type="GO" id="GO:0000981">
    <property type="term" value="F:DNA-binding transcription factor activity, RNA polymerase II-specific"/>
    <property type="evidence" value="ECO:0007669"/>
    <property type="project" value="TreeGrafter"/>
</dbReference>
<dbReference type="AlphaFoldDB" id="A0A8C4ZDU7"/>
<evidence type="ECO:0000313" key="7">
    <source>
        <dbReference type="Ensembl" id="ENSGMOP00000011824.2"/>
    </source>
</evidence>
<feature type="compositionally biased region" description="Pro residues" evidence="5">
    <location>
        <begin position="261"/>
        <end position="275"/>
    </location>
</feature>
<feature type="compositionally biased region" description="Polar residues" evidence="5">
    <location>
        <begin position="41"/>
        <end position="62"/>
    </location>
</feature>
<evidence type="ECO:0000259" key="6">
    <source>
        <dbReference type="PROSITE" id="PS50217"/>
    </source>
</evidence>
<dbReference type="PROSITE" id="PS50217">
    <property type="entry name" value="BZIP"/>
    <property type="match status" value="1"/>
</dbReference>
<protein>
    <recommendedName>
        <fullName evidence="3">Protein c-Fos</fullName>
    </recommendedName>
    <alternativeName>
        <fullName evidence="4">Cellular oncogene fos</fullName>
    </alternativeName>
</protein>
<evidence type="ECO:0000256" key="1">
    <source>
        <dbReference type="ARBA" id="ARBA00007619"/>
    </source>
</evidence>
<feature type="compositionally biased region" description="Low complexity" evidence="5">
    <location>
        <begin position="239"/>
        <end position="252"/>
    </location>
</feature>
<feature type="compositionally biased region" description="Acidic residues" evidence="5">
    <location>
        <begin position="292"/>
        <end position="312"/>
    </location>
</feature>
<feature type="region of interest" description="Disordered" evidence="5">
    <location>
        <begin position="1"/>
        <end position="119"/>
    </location>
</feature>
<dbReference type="PANTHER" id="PTHR23351:SF4">
    <property type="entry name" value="PROTEIN C-FOS"/>
    <property type="match status" value="1"/>
</dbReference>
<proteinExistence type="inferred from homology"/>
<dbReference type="GeneTree" id="ENSGT00940000164930"/>
<keyword evidence="2" id="KW-0238">DNA-binding</keyword>